<evidence type="ECO:0000313" key="2">
    <source>
        <dbReference type="EMBL" id="MRV74930.1"/>
    </source>
</evidence>
<protein>
    <submittedName>
        <fullName evidence="2">Uncharacterized protein</fullName>
    </submittedName>
</protein>
<proteinExistence type="predicted"/>
<keyword evidence="3" id="KW-1185">Reference proteome</keyword>
<feature type="transmembrane region" description="Helical" evidence="1">
    <location>
        <begin position="49"/>
        <end position="70"/>
    </location>
</feature>
<evidence type="ECO:0000256" key="1">
    <source>
        <dbReference type="SAM" id="Phobius"/>
    </source>
</evidence>
<comment type="caution">
    <text evidence="2">The sequence shown here is derived from an EMBL/GenBank/DDBJ whole genome shotgun (WGS) entry which is preliminary data.</text>
</comment>
<dbReference type="Proteomes" id="UP000446768">
    <property type="component" value="Unassembled WGS sequence"/>
</dbReference>
<keyword evidence="1" id="KW-1133">Transmembrane helix</keyword>
<feature type="transmembrane region" description="Helical" evidence="1">
    <location>
        <begin position="12"/>
        <end position="29"/>
    </location>
</feature>
<gene>
    <name evidence="2" type="ORF">GJ700_24760</name>
</gene>
<accession>A0A7X2IS26</accession>
<dbReference type="AlphaFoldDB" id="A0A7X2IS26"/>
<keyword evidence="1" id="KW-0472">Membrane</keyword>
<reference evidence="2 3" key="1">
    <citation type="submission" date="2019-11" db="EMBL/GenBank/DDBJ databases">
        <title>Novel species isolated from a subtropical stream in China.</title>
        <authorList>
            <person name="Lu H."/>
        </authorList>
    </citation>
    <scope>NUCLEOTIDE SEQUENCE [LARGE SCALE GENOMIC DNA]</scope>
    <source>
        <strain evidence="2 3">FT92W</strain>
    </source>
</reference>
<evidence type="ECO:0000313" key="3">
    <source>
        <dbReference type="Proteomes" id="UP000446768"/>
    </source>
</evidence>
<dbReference type="RefSeq" id="WP_154378977.1">
    <property type="nucleotide sequence ID" value="NZ_WKJJ01000017.1"/>
</dbReference>
<dbReference type="EMBL" id="WKJJ01000017">
    <property type="protein sequence ID" value="MRV74930.1"/>
    <property type="molecule type" value="Genomic_DNA"/>
</dbReference>
<name>A0A7X2IS26_9BURK</name>
<keyword evidence="1" id="KW-0812">Transmembrane</keyword>
<organism evidence="2 3">
    <name type="scientific">Pseudoduganella rivuli</name>
    <dbReference type="NCBI Taxonomy" id="2666085"/>
    <lineage>
        <taxon>Bacteria</taxon>
        <taxon>Pseudomonadati</taxon>
        <taxon>Pseudomonadota</taxon>
        <taxon>Betaproteobacteria</taxon>
        <taxon>Burkholderiales</taxon>
        <taxon>Oxalobacteraceae</taxon>
        <taxon>Telluria group</taxon>
        <taxon>Pseudoduganella</taxon>
    </lineage>
</organism>
<sequence>MYLVNDGLRRNYLFSVPVIVLALISYLPLTRAAGVVFSEVAGSLIAAGLVKGAIIGGIIEIYSMLAALLLKICFRNLWEKLSDPPVKPTSARNDVF</sequence>